<dbReference type="RefSeq" id="WP_345367787.1">
    <property type="nucleotide sequence ID" value="NZ_BAABII010000019.1"/>
</dbReference>
<dbReference type="Proteomes" id="UP001564626">
    <property type="component" value="Unassembled WGS sequence"/>
</dbReference>
<proteinExistence type="predicted"/>
<evidence type="ECO:0000313" key="3">
    <source>
        <dbReference type="Proteomes" id="UP001564626"/>
    </source>
</evidence>
<reference evidence="2 3" key="1">
    <citation type="submission" date="2024-08" db="EMBL/GenBank/DDBJ databases">
        <title>Genome mining of Saccharopolyspora cebuensis PGLac3 from Nigerian medicinal plant.</title>
        <authorList>
            <person name="Ezeobiora C.E."/>
            <person name="Igbokwe N.H."/>
            <person name="Amin D.H."/>
            <person name="Mendie U.E."/>
        </authorList>
    </citation>
    <scope>NUCLEOTIDE SEQUENCE [LARGE SCALE GENOMIC DNA]</scope>
    <source>
        <strain evidence="2 3">PGLac3</strain>
    </source>
</reference>
<evidence type="ECO:0000259" key="1">
    <source>
        <dbReference type="Pfam" id="PF04149"/>
    </source>
</evidence>
<accession>A0ABV4CCL2</accession>
<keyword evidence="3" id="KW-1185">Reference proteome</keyword>
<dbReference type="InterPro" id="IPR007278">
    <property type="entry name" value="DUF397"/>
</dbReference>
<sequence length="67" mass="6854">MGVVSGAHWRKSSRSSQASNCVEVATNFPGGALVRDSKLGDASPVLGLEPAAFSMFVGAIKAGRFDG</sequence>
<name>A0ABV4CCL2_9PSEU</name>
<comment type="caution">
    <text evidence="2">The sequence shown here is derived from an EMBL/GenBank/DDBJ whole genome shotgun (WGS) entry which is preliminary data.</text>
</comment>
<dbReference type="Pfam" id="PF04149">
    <property type="entry name" value="DUF397"/>
    <property type="match status" value="1"/>
</dbReference>
<evidence type="ECO:0000313" key="2">
    <source>
        <dbReference type="EMBL" id="MEY8038837.1"/>
    </source>
</evidence>
<feature type="domain" description="DUF397" evidence="1">
    <location>
        <begin position="7"/>
        <end position="61"/>
    </location>
</feature>
<organism evidence="2 3">
    <name type="scientific">Saccharopolyspora cebuensis</name>
    <dbReference type="NCBI Taxonomy" id="418759"/>
    <lineage>
        <taxon>Bacteria</taxon>
        <taxon>Bacillati</taxon>
        <taxon>Actinomycetota</taxon>
        <taxon>Actinomycetes</taxon>
        <taxon>Pseudonocardiales</taxon>
        <taxon>Pseudonocardiaceae</taxon>
        <taxon>Saccharopolyspora</taxon>
    </lineage>
</organism>
<dbReference type="EMBL" id="JBGEHV010000006">
    <property type="protein sequence ID" value="MEY8038837.1"/>
    <property type="molecule type" value="Genomic_DNA"/>
</dbReference>
<protein>
    <submittedName>
        <fullName evidence="2">DUF397 domain-containing protein</fullName>
    </submittedName>
</protein>
<gene>
    <name evidence="2" type="ORF">AB8O55_05470</name>
</gene>